<name>A0AAN9M2I7_PHACN</name>
<reference evidence="1 2" key="1">
    <citation type="submission" date="2024-01" db="EMBL/GenBank/DDBJ databases">
        <title>The genomes of 5 underutilized Papilionoideae crops provide insights into root nodulation and disease resistanc.</title>
        <authorList>
            <person name="Jiang F."/>
        </authorList>
    </citation>
    <scope>NUCLEOTIDE SEQUENCE [LARGE SCALE GENOMIC DNA]</scope>
    <source>
        <strain evidence="1">JINMINGXINNONG_FW02</strain>
        <tissue evidence="1">Leaves</tissue>
    </source>
</reference>
<dbReference type="Proteomes" id="UP001374584">
    <property type="component" value="Unassembled WGS sequence"/>
</dbReference>
<accession>A0AAN9M2I7</accession>
<organism evidence="1 2">
    <name type="scientific">Phaseolus coccineus</name>
    <name type="common">Scarlet runner bean</name>
    <name type="synonym">Phaseolus multiflorus</name>
    <dbReference type="NCBI Taxonomy" id="3886"/>
    <lineage>
        <taxon>Eukaryota</taxon>
        <taxon>Viridiplantae</taxon>
        <taxon>Streptophyta</taxon>
        <taxon>Embryophyta</taxon>
        <taxon>Tracheophyta</taxon>
        <taxon>Spermatophyta</taxon>
        <taxon>Magnoliopsida</taxon>
        <taxon>eudicotyledons</taxon>
        <taxon>Gunneridae</taxon>
        <taxon>Pentapetalae</taxon>
        <taxon>rosids</taxon>
        <taxon>fabids</taxon>
        <taxon>Fabales</taxon>
        <taxon>Fabaceae</taxon>
        <taxon>Papilionoideae</taxon>
        <taxon>50 kb inversion clade</taxon>
        <taxon>NPAAA clade</taxon>
        <taxon>indigoferoid/millettioid clade</taxon>
        <taxon>Phaseoleae</taxon>
        <taxon>Phaseolus</taxon>
    </lineage>
</organism>
<gene>
    <name evidence="1" type="ORF">VNO80_21439</name>
</gene>
<proteinExistence type="predicted"/>
<comment type="caution">
    <text evidence="1">The sequence shown here is derived from an EMBL/GenBank/DDBJ whole genome shotgun (WGS) entry which is preliminary data.</text>
</comment>
<dbReference type="EMBL" id="JAYMYR010000008">
    <property type="protein sequence ID" value="KAK7346915.1"/>
    <property type="molecule type" value="Genomic_DNA"/>
</dbReference>
<evidence type="ECO:0000313" key="1">
    <source>
        <dbReference type="EMBL" id="KAK7346915.1"/>
    </source>
</evidence>
<sequence>MMGKNAKLVDDYSGSYRFGSGSRKRIRAGKDRGERTSLTFPKASKFQVGIWSKPRAFCNAFTVYLHPLNLTHSLPPPNLY</sequence>
<keyword evidence="2" id="KW-1185">Reference proteome</keyword>
<dbReference type="AlphaFoldDB" id="A0AAN9M2I7"/>
<protein>
    <submittedName>
        <fullName evidence="1">Uncharacterized protein</fullName>
    </submittedName>
</protein>
<evidence type="ECO:0000313" key="2">
    <source>
        <dbReference type="Proteomes" id="UP001374584"/>
    </source>
</evidence>